<protein>
    <submittedName>
        <fullName evidence="1">Uncharacterized protein</fullName>
    </submittedName>
</protein>
<organism evidence="1 2">
    <name type="scientific">Streptomyces tremellae</name>
    <dbReference type="NCBI Taxonomy" id="1124239"/>
    <lineage>
        <taxon>Bacteria</taxon>
        <taxon>Bacillati</taxon>
        <taxon>Actinomycetota</taxon>
        <taxon>Actinomycetes</taxon>
        <taxon>Kitasatosporales</taxon>
        <taxon>Streptomycetaceae</taxon>
        <taxon>Streptomyces</taxon>
    </lineage>
</organism>
<gene>
    <name evidence="1" type="ORF">GCM10023082_04160</name>
</gene>
<dbReference type="Proteomes" id="UP001499884">
    <property type="component" value="Unassembled WGS sequence"/>
</dbReference>
<evidence type="ECO:0000313" key="2">
    <source>
        <dbReference type="Proteomes" id="UP001499884"/>
    </source>
</evidence>
<sequence>MRTEITDAAIAGGTAGTVLQVRLADWFEVQIITGHTSQCSPRPASPLPSRWDLPASAPADFAGPYEALQVGLIPPLTAPGDWPAPLPAHPRRDPYDTAAAVWYGPVPAALLRELVRDHGGENSHQYPSAEDWTTAYE</sequence>
<proteinExistence type="predicted"/>
<accession>A0ABP7DRV5</accession>
<comment type="caution">
    <text evidence="1">The sequence shown here is derived from an EMBL/GenBank/DDBJ whole genome shotgun (WGS) entry which is preliminary data.</text>
</comment>
<evidence type="ECO:0000313" key="1">
    <source>
        <dbReference type="EMBL" id="GAA3709380.1"/>
    </source>
</evidence>
<dbReference type="RefSeq" id="WP_345640245.1">
    <property type="nucleotide sequence ID" value="NZ_BAABEP010000002.1"/>
</dbReference>
<reference evidence="2" key="1">
    <citation type="journal article" date="2019" name="Int. J. Syst. Evol. Microbiol.">
        <title>The Global Catalogue of Microorganisms (GCM) 10K type strain sequencing project: providing services to taxonomists for standard genome sequencing and annotation.</title>
        <authorList>
            <consortium name="The Broad Institute Genomics Platform"/>
            <consortium name="The Broad Institute Genome Sequencing Center for Infectious Disease"/>
            <person name="Wu L."/>
            <person name="Ma J."/>
        </authorList>
    </citation>
    <scope>NUCLEOTIDE SEQUENCE [LARGE SCALE GENOMIC DNA]</scope>
    <source>
        <strain evidence="2">JCM 30846</strain>
    </source>
</reference>
<dbReference type="EMBL" id="BAABEP010000002">
    <property type="protein sequence ID" value="GAA3709380.1"/>
    <property type="molecule type" value="Genomic_DNA"/>
</dbReference>
<keyword evidence="2" id="KW-1185">Reference proteome</keyword>
<name>A0ABP7DRV5_9ACTN</name>